<dbReference type="RefSeq" id="WP_378112223.1">
    <property type="nucleotide sequence ID" value="NZ_JBHSNC010000038.1"/>
</dbReference>
<evidence type="ECO:0000256" key="6">
    <source>
        <dbReference type="ARBA" id="ARBA00023136"/>
    </source>
</evidence>
<keyword evidence="5 7" id="KW-1133">Transmembrane helix</keyword>
<comment type="caution">
    <text evidence="8">The sequence shown here is derived from an EMBL/GenBank/DDBJ whole genome shotgun (WGS) entry which is preliminary data.</text>
</comment>
<feature type="transmembrane region" description="Helical" evidence="7">
    <location>
        <begin position="61"/>
        <end position="79"/>
    </location>
</feature>
<gene>
    <name evidence="8" type="ORF">ACFPQ4_12675</name>
</gene>
<dbReference type="PANTHER" id="PTHR42709:SF6">
    <property type="entry name" value="UNDECAPRENYL PHOSPHATE TRANSPORTER A"/>
    <property type="match status" value="1"/>
</dbReference>
<comment type="subcellular location">
    <subcellularLocation>
        <location evidence="1">Cell membrane</location>
        <topology evidence="1">Multi-pass membrane protein</topology>
    </subcellularLocation>
</comment>
<protein>
    <submittedName>
        <fullName evidence="8">DedA family protein</fullName>
    </submittedName>
</protein>
<keyword evidence="3" id="KW-1003">Cell membrane</keyword>
<organism evidence="8 9">
    <name type="scientific">Cohnella yongneupensis</name>
    <dbReference type="NCBI Taxonomy" id="425006"/>
    <lineage>
        <taxon>Bacteria</taxon>
        <taxon>Bacillati</taxon>
        <taxon>Bacillota</taxon>
        <taxon>Bacilli</taxon>
        <taxon>Bacillales</taxon>
        <taxon>Paenibacillaceae</taxon>
        <taxon>Cohnella</taxon>
    </lineage>
</organism>
<keyword evidence="6 7" id="KW-0472">Membrane</keyword>
<dbReference type="Proteomes" id="UP001596108">
    <property type="component" value="Unassembled WGS sequence"/>
</dbReference>
<evidence type="ECO:0000256" key="2">
    <source>
        <dbReference type="ARBA" id="ARBA00010792"/>
    </source>
</evidence>
<accession>A0ABW0R191</accession>
<reference evidence="9" key="1">
    <citation type="journal article" date="2019" name="Int. J. Syst. Evol. Microbiol.">
        <title>The Global Catalogue of Microorganisms (GCM) 10K type strain sequencing project: providing services to taxonomists for standard genome sequencing and annotation.</title>
        <authorList>
            <consortium name="The Broad Institute Genomics Platform"/>
            <consortium name="The Broad Institute Genome Sequencing Center for Infectious Disease"/>
            <person name="Wu L."/>
            <person name="Ma J."/>
        </authorList>
    </citation>
    <scope>NUCLEOTIDE SEQUENCE [LARGE SCALE GENOMIC DNA]</scope>
    <source>
        <strain evidence="9">CGMCC 1.18578</strain>
    </source>
</reference>
<evidence type="ECO:0000313" key="9">
    <source>
        <dbReference type="Proteomes" id="UP001596108"/>
    </source>
</evidence>
<evidence type="ECO:0000256" key="4">
    <source>
        <dbReference type="ARBA" id="ARBA00022692"/>
    </source>
</evidence>
<evidence type="ECO:0000313" key="8">
    <source>
        <dbReference type="EMBL" id="MFC5530284.1"/>
    </source>
</evidence>
<comment type="similarity">
    <text evidence="2">Belongs to the DedA family.</text>
</comment>
<evidence type="ECO:0000256" key="7">
    <source>
        <dbReference type="SAM" id="Phobius"/>
    </source>
</evidence>
<evidence type="ECO:0000256" key="5">
    <source>
        <dbReference type="ARBA" id="ARBA00022989"/>
    </source>
</evidence>
<evidence type="ECO:0000256" key="1">
    <source>
        <dbReference type="ARBA" id="ARBA00004651"/>
    </source>
</evidence>
<evidence type="ECO:0000256" key="3">
    <source>
        <dbReference type="ARBA" id="ARBA00022475"/>
    </source>
</evidence>
<name>A0ABW0R191_9BACL</name>
<keyword evidence="4 7" id="KW-0812">Transmembrane</keyword>
<feature type="transmembrane region" description="Helical" evidence="7">
    <location>
        <begin position="21"/>
        <end position="41"/>
    </location>
</feature>
<proteinExistence type="inferred from homology"/>
<sequence length="94" mass="10386">MIARLTPIVRSLVSIPSGSASVKFVPFVLFTTIGSLIWNSVLVELGATAFSYWNNIVNSHTYSSIAWLAFVALAIFVIFGRKRIRKKKQPLSDG</sequence>
<keyword evidence="9" id="KW-1185">Reference proteome</keyword>
<dbReference type="EMBL" id="JBHSNC010000038">
    <property type="protein sequence ID" value="MFC5530284.1"/>
    <property type="molecule type" value="Genomic_DNA"/>
</dbReference>
<dbReference type="InterPro" id="IPR051311">
    <property type="entry name" value="DedA_domain"/>
</dbReference>
<dbReference type="PANTHER" id="PTHR42709">
    <property type="entry name" value="ALKALINE PHOSPHATASE LIKE PROTEIN"/>
    <property type="match status" value="1"/>
</dbReference>